<reference evidence="9" key="1">
    <citation type="submission" date="2022-06" db="EMBL/GenBank/DDBJ databases">
        <title>Genome Sequence of Candolleomyces eurysporus.</title>
        <authorList>
            <person name="Buettner E."/>
        </authorList>
    </citation>
    <scope>NUCLEOTIDE SEQUENCE</scope>
    <source>
        <strain evidence="9">VTCC 930004</strain>
    </source>
</reference>
<proteinExistence type="inferred from homology"/>
<evidence type="ECO:0000256" key="6">
    <source>
        <dbReference type="ARBA" id="ARBA00022840"/>
    </source>
</evidence>
<organism evidence="9 10">
    <name type="scientific">Candolleomyces eurysporus</name>
    <dbReference type="NCBI Taxonomy" id="2828524"/>
    <lineage>
        <taxon>Eukaryota</taxon>
        <taxon>Fungi</taxon>
        <taxon>Dikarya</taxon>
        <taxon>Basidiomycota</taxon>
        <taxon>Agaricomycotina</taxon>
        <taxon>Agaricomycetes</taxon>
        <taxon>Agaricomycetidae</taxon>
        <taxon>Agaricales</taxon>
        <taxon>Agaricineae</taxon>
        <taxon>Psathyrellaceae</taxon>
        <taxon>Candolleomyces</taxon>
    </lineage>
</organism>
<dbReference type="GO" id="GO:0005524">
    <property type="term" value="F:ATP binding"/>
    <property type="evidence" value="ECO:0007669"/>
    <property type="project" value="UniProtKB-KW"/>
</dbReference>
<keyword evidence="3" id="KW-0808">Transferase</keyword>
<dbReference type="OrthoDB" id="193931at2759"/>
<keyword evidence="10" id="KW-1185">Reference proteome</keyword>
<dbReference type="GO" id="GO:0005737">
    <property type="term" value="C:cytoplasm"/>
    <property type="evidence" value="ECO:0007669"/>
    <property type="project" value="TreeGrafter"/>
</dbReference>
<dbReference type="InterPro" id="IPR000719">
    <property type="entry name" value="Prot_kinase_dom"/>
</dbReference>
<dbReference type="Proteomes" id="UP001140091">
    <property type="component" value="Unassembled WGS sequence"/>
</dbReference>
<dbReference type="SUPFAM" id="SSF56112">
    <property type="entry name" value="Protein kinase-like (PK-like)"/>
    <property type="match status" value="1"/>
</dbReference>
<dbReference type="GO" id="GO:0004674">
    <property type="term" value="F:protein serine/threonine kinase activity"/>
    <property type="evidence" value="ECO:0007669"/>
    <property type="project" value="UniProtKB-KW"/>
</dbReference>
<keyword evidence="5" id="KW-0418">Kinase</keyword>
<feature type="non-terminal residue" evidence="9">
    <location>
        <position position="850"/>
    </location>
</feature>
<evidence type="ECO:0000256" key="3">
    <source>
        <dbReference type="ARBA" id="ARBA00022679"/>
    </source>
</evidence>
<evidence type="ECO:0000256" key="1">
    <source>
        <dbReference type="ARBA" id="ARBA00010791"/>
    </source>
</evidence>
<evidence type="ECO:0000256" key="4">
    <source>
        <dbReference type="ARBA" id="ARBA00022741"/>
    </source>
</evidence>
<keyword evidence="4" id="KW-0547">Nucleotide-binding</keyword>
<evidence type="ECO:0000256" key="7">
    <source>
        <dbReference type="SAM" id="MobiDB-lite"/>
    </source>
</evidence>
<dbReference type="PANTHER" id="PTHR24346">
    <property type="entry name" value="MAP/MICROTUBULE AFFINITY-REGULATING KINASE"/>
    <property type="match status" value="1"/>
</dbReference>
<sequence>MMKLMNHPNIMRIYDVYEGEKELYLVLEYVEGGELFDFLVNRGRLPPGEALLYFRQIIYGLNYAHTFSIIHRDLKPENILIASLDPPVIKIADWGMAAFAPPSLQLETSCGSPHYASPEIVNGEKYFGTATDIWSCGVILFALLTGRLPFDDKNVRTLLTKVKSGKYDVPAWIDPLAKDLLTRMLVVDVKKRITIPEIISHPWFNKPIQSSSSQPHLIIDKPVLPPSPSTLARPIPSPNLIDPELFNSLRVIWGRHAEAQSAVIQRDLCSPAGQGTYAKTFYFLLNKYREETLRSRNDDETHSSQPPPYHRAIGSESDIMDTTGNSNNRLLEDGGGGASGNRNSTSRSRHLSDGMYPRVLGVPNRPTGFTAGSGALLEVAASAMAASPVSQDVADGSGNAATASMALTPAQAAAAGRSDTIMQSMMMVALGAATPVDAMIVGDTESPAAPAANASGAGARHTPHHSIVVDKENMPTNDGWTHIDAASVAGAPQALGYNRSGRPSREMAPPLELMTPSQQRRNFLGSPIPQLTSPIIQNTPTSSRIMASPVVGEFRGWFSNLFNWKPGGGSVAQPSVFYSMEDGPRTRDLAFALFQSTGFVISRTMATPVSIPTPIATSVATAAAMTSPGAAGAGAATATDSQANYDTNTHCVEVYQCRLDQFVSDPQTGGVLKPNRFRVEFCFVSPPVPTPTPTLTPGPGTAGFPSPNLGPAVYSQSPAPDGSNPYYPVATPTTPHGNYLATPTPTTATGFNSYFRSPRHSLTMLGGGGGHRSASVSSTTPTQAGLDAPPGCSCIITLAHEKGSTSTFKAVRERLKDVFDAQGMALSSCFSPIIPATPYPEASMVGTRMG</sequence>
<evidence type="ECO:0000256" key="2">
    <source>
        <dbReference type="ARBA" id="ARBA00022527"/>
    </source>
</evidence>
<feature type="domain" description="Protein kinase" evidence="8">
    <location>
        <begin position="1"/>
        <end position="204"/>
    </location>
</feature>
<dbReference type="Pfam" id="PF00069">
    <property type="entry name" value="Pkinase"/>
    <property type="match status" value="1"/>
</dbReference>
<evidence type="ECO:0000259" key="8">
    <source>
        <dbReference type="PROSITE" id="PS50011"/>
    </source>
</evidence>
<dbReference type="InterPro" id="IPR008271">
    <property type="entry name" value="Ser/Thr_kinase_AS"/>
</dbReference>
<comment type="similarity">
    <text evidence="1">Belongs to the protein kinase superfamily. CAMK Ser/Thr protein kinase family. NIM1 subfamily.</text>
</comment>
<dbReference type="FunFam" id="1.10.510.10:FF:000571">
    <property type="entry name" value="Maternal embryonic leucine zipper kinase"/>
    <property type="match status" value="1"/>
</dbReference>
<accession>A0A9W8MNH2</accession>
<comment type="caution">
    <text evidence="9">The sequence shown here is derived from an EMBL/GenBank/DDBJ whole genome shotgun (WGS) entry which is preliminary data.</text>
</comment>
<keyword evidence="6" id="KW-0067">ATP-binding</keyword>
<dbReference type="GO" id="GO:0035556">
    <property type="term" value="P:intracellular signal transduction"/>
    <property type="evidence" value="ECO:0007669"/>
    <property type="project" value="TreeGrafter"/>
</dbReference>
<evidence type="ECO:0000313" key="10">
    <source>
        <dbReference type="Proteomes" id="UP001140091"/>
    </source>
</evidence>
<evidence type="ECO:0000256" key="5">
    <source>
        <dbReference type="ARBA" id="ARBA00022777"/>
    </source>
</evidence>
<dbReference type="PROSITE" id="PS50011">
    <property type="entry name" value="PROTEIN_KINASE_DOM"/>
    <property type="match status" value="1"/>
</dbReference>
<dbReference type="AlphaFoldDB" id="A0A9W8MNH2"/>
<dbReference type="EMBL" id="JANBPK010000055">
    <property type="protein sequence ID" value="KAJ2936472.1"/>
    <property type="molecule type" value="Genomic_DNA"/>
</dbReference>
<evidence type="ECO:0000313" key="9">
    <source>
        <dbReference type="EMBL" id="KAJ2936472.1"/>
    </source>
</evidence>
<gene>
    <name evidence="9" type="ORF">H1R20_g621</name>
</gene>
<protein>
    <recommendedName>
        <fullName evidence="8">Protein kinase domain-containing protein</fullName>
    </recommendedName>
</protein>
<feature type="region of interest" description="Disordered" evidence="7">
    <location>
        <begin position="295"/>
        <end position="356"/>
    </location>
</feature>
<dbReference type="PROSITE" id="PS00108">
    <property type="entry name" value="PROTEIN_KINASE_ST"/>
    <property type="match status" value="1"/>
</dbReference>
<dbReference type="PANTHER" id="PTHR24346:SF82">
    <property type="entry name" value="KP78A-RELATED"/>
    <property type="match status" value="1"/>
</dbReference>
<dbReference type="InterPro" id="IPR011009">
    <property type="entry name" value="Kinase-like_dom_sf"/>
</dbReference>
<dbReference type="SMART" id="SM00220">
    <property type="entry name" value="S_TKc"/>
    <property type="match status" value="1"/>
</dbReference>
<keyword evidence="2" id="KW-0723">Serine/threonine-protein kinase</keyword>
<name>A0A9W8MNH2_9AGAR</name>
<dbReference type="Gene3D" id="1.10.510.10">
    <property type="entry name" value="Transferase(Phosphotransferase) domain 1"/>
    <property type="match status" value="1"/>
</dbReference>
<feature type="compositionally biased region" description="Polar residues" evidence="7">
    <location>
        <begin position="320"/>
        <end position="329"/>
    </location>
</feature>